<evidence type="ECO:0000256" key="4">
    <source>
        <dbReference type="ARBA" id="ARBA00022827"/>
    </source>
</evidence>
<dbReference type="InterPro" id="IPR045170">
    <property type="entry name" value="MTOX"/>
</dbReference>
<protein>
    <recommendedName>
        <fullName evidence="6">FAD dependent oxidoreductase domain-containing protein</fullName>
    </recommendedName>
</protein>
<comment type="caution">
    <text evidence="7">The sequence shown here is derived from an EMBL/GenBank/DDBJ whole genome shotgun (WGS) entry which is preliminary data.</text>
</comment>
<name>A0AAD9IWM9_9ANNE</name>
<dbReference type="SUPFAM" id="SSF54373">
    <property type="entry name" value="FAD-linked reductases, C-terminal domain"/>
    <property type="match status" value="1"/>
</dbReference>
<dbReference type="AlphaFoldDB" id="A0AAD9IWM9"/>
<keyword evidence="3" id="KW-0285">Flavoprotein</keyword>
<dbReference type="Gene3D" id="3.50.50.60">
    <property type="entry name" value="FAD/NAD(P)-binding domain"/>
    <property type="match status" value="1"/>
</dbReference>
<dbReference type="GO" id="GO:0050660">
    <property type="term" value="F:flavin adenine dinucleotide binding"/>
    <property type="evidence" value="ECO:0007669"/>
    <property type="project" value="InterPro"/>
</dbReference>
<keyword evidence="5" id="KW-0560">Oxidoreductase</keyword>
<dbReference type="InterPro" id="IPR036188">
    <property type="entry name" value="FAD/NAD-bd_sf"/>
</dbReference>
<dbReference type="GO" id="GO:0008115">
    <property type="term" value="F:sarcosine oxidase activity"/>
    <property type="evidence" value="ECO:0007669"/>
    <property type="project" value="TreeGrafter"/>
</dbReference>
<comment type="cofactor">
    <cofactor evidence="1">
        <name>FAD</name>
        <dbReference type="ChEBI" id="CHEBI:57692"/>
    </cofactor>
</comment>
<gene>
    <name evidence="7" type="ORF">LSH36_1011g00013</name>
</gene>
<dbReference type="EMBL" id="JAODUP010001011">
    <property type="protein sequence ID" value="KAK2141962.1"/>
    <property type="molecule type" value="Genomic_DNA"/>
</dbReference>
<reference evidence="7" key="1">
    <citation type="journal article" date="2023" name="Mol. Biol. Evol.">
        <title>Third-Generation Sequencing Reveals the Adaptive Role of the Epigenome in Three Deep-Sea Polychaetes.</title>
        <authorList>
            <person name="Perez M."/>
            <person name="Aroh O."/>
            <person name="Sun Y."/>
            <person name="Lan Y."/>
            <person name="Juniper S.K."/>
            <person name="Young C.R."/>
            <person name="Angers B."/>
            <person name="Qian P.Y."/>
        </authorList>
    </citation>
    <scope>NUCLEOTIDE SEQUENCE</scope>
    <source>
        <strain evidence="7">P08H-3</strain>
    </source>
</reference>
<evidence type="ECO:0000313" key="7">
    <source>
        <dbReference type="EMBL" id="KAK2141962.1"/>
    </source>
</evidence>
<keyword evidence="8" id="KW-1185">Reference proteome</keyword>
<dbReference type="PANTHER" id="PTHR10961:SF7">
    <property type="entry name" value="FAD DEPENDENT OXIDOREDUCTASE DOMAIN-CONTAINING PROTEIN"/>
    <property type="match status" value="1"/>
</dbReference>
<dbReference type="Gene3D" id="3.30.9.10">
    <property type="entry name" value="D-Amino Acid Oxidase, subunit A, domain 2"/>
    <property type="match status" value="1"/>
</dbReference>
<sequence length="341" mass="37915">MAQQLLSLMGTKTYHPQKTTLMIGVSRDTIHCSASPQQCSVGKNEFLSMGNNKQMLINIISSSLRDIGCDVINCEGDAECEIMHPAIAASEYGSTTLIGEDTDLIPILQLQYIMGLCSEENVLSELCSEEVYTAQGRHSCRRVVITSGSWTNHVLGSLGARIPLKVTQEQVTYYATPHIKQFTKERFPVFIFHGDVDYYGMPCHVNSGSKLGMDNAGPEVTPETRTYDPCPVRENHAKAFLEKHIPTFLGPKMYTKTCLYDMTLDRDFVVDSLACRGKSQVIICNGAAHAFKFSCLLGKILSQLAIDGSTEYDISGFRFDRPAIADPDNYRDKSFSWYAKL</sequence>
<dbReference type="Proteomes" id="UP001208570">
    <property type="component" value="Unassembled WGS sequence"/>
</dbReference>
<dbReference type="InterPro" id="IPR006076">
    <property type="entry name" value="FAD-dep_OxRdtase"/>
</dbReference>
<evidence type="ECO:0000256" key="5">
    <source>
        <dbReference type="ARBA" id="ARBA00023002"/>
    </source>
</evidence>
<dbReference type="SUPFAM" id="SSF51905">
    <property type="entry name" value="FAD/NAD(P)-binding domain"/>
    <property type="match status" value="1"/>
</dbReference>
<comment type="similarity">
    <text evidence="2">Belongs to the MSOX/MTOX family.</text>
</comment>
<feature type="domain" description="FAD dependent oxidoreductase" evidence="6">
    <location>
        <begin position="131"/>
        <end position="304"/>
    </location>
</feature>
<organism evidence="7 8">
    <name type="scientific">Paralvinella palmiformis</name>
    <dbReference type="NCBI Taxonomy" id="53620"/>
    <lineage>
        <taxon>Eukaryota</taxon>
        <taxon>Metazoa</taxon>
        <taxon>Spiralia</taxon>
        <taxon>Lophotrochozoa</taxon>
        <taxon>Annelida</taxon>
        <taxon>Polychaeta</taxon>
        <taxon>Sedentaria</taxon>
        <taxon>Canalipalpata</taxon>
        <taxon>Terebellida</taxon>
        <taxon>Terebelliformia</taxon>
        <taxon>Alvinellidae</taxon>
        <taxon>Paralvinella</taxon>
    </lineage>
</organism>
<dbReference type="PANTHER" id="PTHR10961">
    <property type="entry name" value="PEROXISOMAL SARCOSINE OXIDASE"/>
    <property type="match status" value="1"/>
</dbReference>
<accession>A0AAD9IWM9</accession>
<proteinExistence type="inferred from homology"/>
<evidence type="ECO:0000313" key="8">
    <source>
        <dbReference type="Proteomes" id="UP001208570"/>
    </source>
</evidence>
<evidence type="ECO:0000256" key="1">
    <source>
        <dbReference type="ARBA" id="ARBA00001974"/>
    </source>
</evidence>
<keyword evidence="4" id="KW-0274">FAD</keyword>
<evidence type="ECO:0000256" key="3">
    <source>
        <dbReference type="ARBA" id="ARBA00022630"/>
    </source>
</evidence>
<evidence type="ECO:0000259" key="6">
    <source>
        <dbReference type="Pfam" id="PF01266"/>
    </source>
</evidence>
<evidence type="ECO:0000256" key="2">
    <source>
        <dbReference type="ARBA" id="ARBA00010989"/>
    </source>
</evidence>
<dbReference type="Pfam" id="PF01266">
    <property type="entry name" value="DAO"/>
    <property type="match status" value="1"/>
</dbReference>